<feature type="region of interest" description="Disordered" evidence="1">
    <location>
        <begin position="45"/>
        <end position="65"/>
    </location>
</feature>
<comment type="caution">
    <text evidence="3">The sequence shown here is derived from an EMBL/GenBank/DDBJ whole genome shotgun (WGS) entry which is preliminary data.</text>
</comment>
<reference evidence="3 4" key="1">
    <citation type="submission" date="2019-02" db="EMBL/GenBank/DDBJ databases">
        <title>Marinobacter halodurans sp. nov., a marine bacterium isolated from sea tidal flat.</title>
        <authorList>
            <person name="Yoo Y."/>
            <person name="Lee D.W."/>
            <person name="Kim B.S."/>
            <person name="Kim J.-J."/>
        </authorList>
    </citation>
    <scope>NUCLEOTIDE SEQUENCE [LARGE SCALE GENOMIC DNA]</scope>
    <source>
        <strain evidence="3 4">YJ-S3-2</strain>
    </source>
</reference>
<dbReference type="InterPro" id="IPR018392">
    <property type="entry name" value="LysM"/>
</dbReference>
<gene>
    <name evidence="3" type="ORF">EZI54_23320</name>
</gene>
<evidence type="ECO:0000313" key="4">
    <source>
        <dbReference type="Proteomes" id="UP000313645"/>
    </source>
</evidence>
<proteinExistence type="predicted"/>
<dbReference type="PROSITE" id="PS51782">
    <property type="entry name" value="LYSM"/>
    <property type="match status" value="1"/>
</dbReference>
<keyword evidence="4" id="KW-1185">Reference proteome</keyword>
<dbReference type="EMBL" id="SJDL01000092">
    <property type="protein sequence ID" value="TBW45987.1"/>
    <property type="molecule type" value="Genomic_DNA"/>
</dbReference>
<name>A0ABY1ZFE0_9GAMM</name>
<dbReference type="Gene3D" id="3.10.350.10">
    <property type="entry name" value="LysM domain"/>
    <property type="match status" value="1"/>
</dbReference>
<dbReference type="SMART" id="SM00257">
    <property type="entry name" value="LysM"/>
    <property type="match status" value="1"/>
</dbReference>
<evidence type="ECO:0000259" key="2">
    <source>
        <dbReference type="PROSITE" id="PS51782"/>
    </source>
</evidence>
<feature type="compositionally biased region" description="Polar residues" evidence="1">
    <location>
        <begin position="55"/>
        <end position="65"/>
    </location>
</feature>
<dbReference type="Proteomes" id="UP000313645">
    <property type="component" value="Unassembled WGS sequence"/>
</dbReference>
<protein>
    <submittedName>
        <fullName evidence="3">LysM domain-containing protein</fullName>
    </submittedName>
</protein>
<dbReference type="SUPFAM" id="SSF54106">
    <property type="entry name" value="LysM domain"/>
    <property type="match status" value="1"/>
</dbReference>
<evidence type="ECO:0000313" key="3">
    <source>
        <dbReference type="EMBL" id="TBW45987.1"/>
    </source>
</evidence>
<sequence length="610" mass="66437">MMASAYTVQAGDTLSRIAQKNNATVSGLMRLNPSIEDPNRIYTGQQLKLPGSHGQPLTASPATDVSESAPCADEYVEIVHVTGTEELLFLTEYDLNELIEEEKRVGGAIEKLYKDLQKDDAPTAGANGLPTDREGALTTAIQQEKDAAVKELQDLGIVSTTMQSTPKLTEIKRLKGNKHYTYVRSDKIANHWRSYKMTAKDRNRSAGWLTQKGIDTGKLREAVEADFGIKFNSSFWKLDPDSHFSKSLNQFYEEVSWSIWGSSENRQKNRDATGFDASAEAQFMRFAAGASASGEFKPIDGKVHLQAKASAQFSLAQGKASIEQAYPANDESEIRIYYHEGGWDGPLAYQSMGHFQAKLTISVSGYAGASALLAANVKVDCSEGVPSIKGIAGAPADDEGAYAEAGAFAGVRAGCEVLGGLYWIDKLTRQSDWKTICQIGEKVEGAAGIGAEAYLKLGFSDKSGKFFLRAHAGLVFGLGASGTFVFEVNVNDIASMMRFIYNSLLKTDLRYLEIFDNETNAFTQYVRISLLALSKGLDYASAAAEFTTSTVASVEIFVRNFIQAQQYGRAQEKEGEALAKNIQNDIARGENSVFLHSPPEVKGPILHKLT</sequence>
<dbReference type="RefSeq" id="WP_131484252.1">
    <property type="nucleotide sequence ID" value="NZ_SJDL01000092.1"/>
</dbReference>
<accession>A0ABY1ZFE0</accession>
<dbReference type="InterPro" id="IPR036779">
    <property type="entry name" value="LysM_dom_sf"/>
</dbReference>
<feature type="domain" description="LysM" evidence="2">
    <location>
        <begin position="4"/>
        <end position="49"/>
    </location>
</feature>
<dbReference type="Pfam" id="PF01476">
    <property type="entry name" value="LysM"/>
    <property type="match status" value="1"/>
</dbReference>
<dbReference type="CDD" id="cd00118">
    <property type="entry name" value="LysM"/>
    <property type="match status" value="1"/>
</dbReference>
<evidence type="ECO:0000256" key="1">
    <source>
        <dbReference type="SAM" id="MobiDB-lite"/>
    </source>
</evidence>
<organism evidence="3 4">
    <name type="scientific">Marinobacter halodurans</name>
    <dbReference type="NCBI Taxonomy" id="2528979"/>
    <lineage>
        <taxon>Bacteria</taxon>
        <taxon>Pseudomonadati</taxon>
        <taxon>Pseudomonadota</taxon>
        <taxon>Gammaproteobacteria</taxon>
        <taxon>Pseudomonadales</taxon>
        <taxon>Marinobacteraceae</taxon>
        <taxon>Marinobacter</taxon>
    </lineage>
</organism>